<keyword evidence="3" id="KW-0479">Metal-binding</keyword>
<dbReference type="Proteomes" id="UP000799778">
    <property type="component" value="Unassembled WGS sequence"/>
</dbReference>
<protein>
    <recommendedName>
        <fullName evidence="11">Nuclease PA3</fullName>
    </recommendedName>
</protein>
<dbReference type="GO" id="GO:0003676">
    <property type="term" value="F:nucleic acid binding"/>
    <property type="evidence" value="ECO:0007669"/>
    <property type="project" value="InterPro"/>
</dbReference>
<keyword evidence="6" id="KW-1015">Disulfide bond</keyword>
<dbReference type="Pfam" id="PF02265">
    <property type="entry name" value="S1-P1_nuclease"/>
    <property type="match status" value="1"/>
</dbReference>
<evidence type="ECO:0000256" key="1">
    <source>
        <dbReference type="ARBA" id="ARBA00009547"/>
    </source>
</evidence>
<evidence type="ECO:0000256" key="8">
    <source>
        <dbReference type="SAM" id="SignalP"/>
    </source>
</evidence>
<keyword evidence="8" id="KW-0732">Signal</keyword>
<dbReference type="EMBL" id="ML978072">
    <property type="protein sequence ID" value="KAF2012642.1"/>
    <property type="molecule type" value="Genomic_DNA"/>
</dbReference>
<dbReference type="CDD" id="cd11010">
    <property type="entry name" value="S1-P1_nuclease"/>
    <property type="match status" value="1"/>
</dbReference>
<feature type="chain" id="PRO_5025443448" description="Nuclease PA3" evidence="8">
    <location>
        <begin position="18"/>
        <end position="340"/>
    </location>
</feature>
<dbReference type="SUPFAM" id="SSF48537">
    <property type="entry name" value="Phospholipase C/P1 nuclease"/>
    <property type="match status" value="1"/>
</dbReference>
<accession>A0A6A5XHP6</accession>
<evidence type="ECO:0008006" key="11">
    <source>
        <dbReference type="Google" id="ProtNLM"/>
    </source>
</evidence>
<evidence type="ECO:0000256" key="5">
    <source>
        <dbReference type="ARBA" id="ARBA00022801"/>
    </source>
</evidence>
<name>A0A6A5XHP6_9PLEO</name>
<dbReference type="PANTHER" id="PTHR33146:SF26">
    <property type="entry name" value="ENDONUCLEASE 4"/>
    <property type="match status" value="1"/>
</dbReference>
<evidence type="ECO:0000256" key="7">
    <source>
        <dbReference type="ARBA" id="ARBA00023180"/>
    </source>
</evidence>
<reference evidence="9" key="1">
    <citation type="journal article" date="2020" name="Stud. Mycol.">
        <title>101 Dothideomycetes genomes: a test case for predicting lifestyles and emergence of pathogens.</title>
        <authorList>
            <person name="Haridas S."/>
            <person name="Albert R."/>
            <person name="Binder M."/>
            <person name="Bloem J."/>
            <person name="Labutti K."/>
            <person name="Salamov A."/>
            <person name="Andreopoulos B."/>
            <person name="Baker S."/>
            <person name="Barry K."/>
            <person name="Bills G."/>
            <person name="Bluhm B."/>
            <person name="Cannon C."/>
            <person name="Castanera R."/>
            <person name="Culley D."/>
            <person name="Daum C."/>
            <person name="Ezra D."/>
            <person name="Gonzalez J."/>
            <person name="Henrissat B."/>
            <person name="Kuo A."/>
            <person name="Liang C."/>
            <person name="Lipzen A."/>
            <person name="Lutzoni F."/>
            <person name="Magnuson J."/>
            <person name="Mondo S."/>
            <person name="Nolan M."/>
            <person name="Ohm R."/>
            <person name="Pangilinan J."/>
            <person name="Park H.-J."/>
            <person name="Ramirez L."/>
            <person name="Alfaro M."/>
            <person name="Sun H."/>
            <person name="Tritt A."/>
            <person name="Yoshinaga Y."/>
            <person name="Zwiers L.-H."/>
            <person name="Turgeon B."/>
            <person name="Goodwin S."/>
            <person name="Spatafora J."/>
            <person name="Crous P."/>
            <person name="Grigoriev I."/>
        </authorList>
    </citation>
    <scope>NUCLEOTIDE SEQUENCE</scope>
    <source>
        <strain evidence="9">CBS 175.79</strain>
    </source>
</reference>
<feature type="signal peptide" evidence="8">
    <location>
        <begin position="1"/>
        <end position="17"/>
    </location>
</feature>
<evidence type="ECO:0000256" key="2">
    <source>
        <dbReference type="ARBA" id="ARBA00022722"/>
    </source>
</evidence>
<evidence type="ECO:0000256" key="3">
    <source>
        <dbReference type="ARBA" id="ARBA00022723"/>
    </source>
</evidence>
<organism evidence="9 10">
    <name type="scientific">Aaosphaeria arxii CBS 175.79</name>
    <dbReference type="NCBI Taxonomy" id="1450172"/>
    <lineage>
        <taxon>Eukaryota</taxon>
        <taxon>Fungi</taxon>
        <taxon>Dikarya</taxon>
        <taxon>Ascomycota</taxon>
        <taxon>Pezizomycotina</taxon>
        <taxon>Dothideomycetes</taxon>
        <taxon>Pleosporomycetidae</taxon>
        <taxon>Pleosporales</taxon>
        <taxon>Pleosporales incertae sedis</taxon>
        <taxon>Aaosphaeria</taxon>
    </lineage>
</organism>
<dbReference type="PANTHER" id="PTHR33146">
    <property type="entry name" value="ENDONUCLEASE 4"/>
    <property type="match status" value="1"/>
</dbReference>
<dbReference type="GO" id="GO:0016788">
    <property type="term" value="F:hydrolase activity, acting on ester bonds"/>
    <property type="evidence" value="ECO:0007669"/>
    <property type="project" value="InterPro"/>
</dbReference>
<evidence type="ECO:0000313" key="10">
    <source>
        <dbReference type="Proteomes" id="UP000799778"/>
    </source>
</evidence>
<dbReference type="InterPro" id="IPR003154">
    <property type="entry name" value="S1/P1nuclease"/>
</dbReference>
<keyword evidence="7" id="KW-0325">Glycoprotein</keyword>
<keyword evidence="5" id="KW-0378">Hydrolase</keyword>
<keyword evidence="4" id="KW-0255">Endonuclease</keyword>
<evidence type="ECO:0000313" key="9">
    <source>
        <dbReference type="EMBL" id="KAF2012642.1"/>
    </source>
</evidence>
<dbReference type="InterPro" id="IPR008947">
    <property type="entry name" value="PLipase_C/P1_nuclease_dom_sf"/>
</dbReference>
<evidence type="ECO:0000256" key="6">
    <source>
        <dbReference type="ARBA" id="ARBA00023157"/>
    </source>
</evidence>
<gene>
    <name evidence="9" type="ORF">BU24DRAFT_494606</name>
</gene>
<keyword evidence="2" id="KW-0540">Nuclease</keyword>
<proteinExistence type="inferred from homology"/>
<evidence type="ECO:0000256" key="4">
    <source>
        <dbReference type="ARBA" id="ARBA00022759"/>
    </source>
</evidence>
<dbReference type="GeneID" id="54291464"/>
<keyword evidence="10" id="KW-1185">Reference proteome</keyword>
<dbReference type="GO" id="GO:0046872">
    <property type="term" value="F:metal ion binding"/>
    <property type="evidence" value="ECO:0007669"/>
    <property type="project" value="UniProtKB-KW"/>
</dbReference>
<dbReference type="Gene3D" id="1.10.575.10">
    <property type="entry name" value="P1 Nuclease"/>
    <property type="match status" value="1"/>
</dbReference>
<dbReference type="AlphaFoldDB" id="A0A6A5XHP6"/>
<dbReference type="GO" id="GO:0004519">
    <property type="term" value="F:endonuclease activity"/>
    <property type="evidence" value="ECO:0007669"/>
    <property type="project" value="UniProtKB-KW"/>
</dbReference>
<sequence length="340" mass="37772">MVLLLALLPLFSSTVSAWGTLGHTTVAIIAQQLVDKKTASLAQHLLNDTSSNYLAHIATWADSYRKEPEGEFSSPLHYIDALDQPPKSCNVDYERDCPEEGCIVSAIANYTSRVQAKSHKISLVERQKALKWIVHFIGDIHQPLHVENLEIGGNLINVTFDGKAANLHHIWDTEIPEKLIGGYALEDSTRWATTLVGEIKNGSYAHYSKKWLRGIDKHDSIETAMVWARDSNSYVCSTVVPDGADAVRDHELGGAYYDKAIPVVQLQVAKAGYRLAAWLNIIATGKTGLGDEDYGHGYPHVRPPKGYKTSNAKRSVKLEDWMVGARQMRRDFGWGCDHAH</sequence>
<dbReference type="RefSeq" id="XP_033380981.1">
    <property type="nucleotide sequence ID" value="XM_033534067.1"/>
</dbReference>
<comment type="similarity">
    <text evidence="1">Belongs to the nuclease type I family.</text>
</comment>
<dbReference type="OrthoDB" id="441446at2759"/>
<dbReference type="GO" id="GO:0006308">
    <property type="term" value="P:DNA catabolic process"/>
    <property type="evidence" value="ECO:0007669"/>
    <property type="project" value="InterPro"/>
</dbReference>